<keyword evidence="3" id="KW-0012">Acyltransferase</keyword>
<evidence type="ECO:0000256" key="2">
    <source>
        <dbReference type="ARBA" id="ARBA00022679"/>
    </source>
</evidence>
<accession>A0A2P6N6N5</accession>
<comment type="caution">
    <text evidence="5">The sequence shown here is derived from an EMBL/GenBank/DDBJ whole genome shotgun (WGS) entry which is preliminary data.</text>
</comment>
<dbReference type="PROSITE" id="PS51186">
    <property type="entry name" value="GNAT"/>
    <property type="match status" value="1"/>
</dbReference>
<name>A0A2P6N6N5_9EUKA</name>
<feature type="domain" description="N-acetyltransferase" evidence="4">
    <location>
        <begin position="14"/>
        <end position="173"/>
    </location>
</feature>
<evidence type="ECO:0000256" key="3">
    <source>
        <dbReference type="ARBA" id="ARBA00023315"/>
    </source>
</evidence>
<comment type="similarity">
    <text evidence="1">Belongs to the acetyltransferase family. GNAT subfamily.</text>
</comment>
<evidence type="ECO:0000313" key="5">
    <source>
        <dbReference type="EMBL" id="PRP79611.1"/>
    </source>
</evidence>
<evidence type="ECO:0000256" key="1">
    <source>
        <dbReference type="ARBA" id="ARBA00009342"/>
    </source>
</evidence>
<dbReference type="InterPro" id="IPR016181">
    <property type="entry name" value="Acyl_CoA_acyltransferase"/>
</dbReference>
<dbReference type="InterPro" id="IPR039135">
    <property type="entry name" value="NAT9-like"/>
</dbReference>
<organism evidence="5 6">
    <name type="scientific">Planoprotostelium fungivorum</name>
    <dbReference type="NCBI Taxonomy" id="1890364"/>
    <lineage>
        <taxon>Eukaryota</taxon>
        <taxon>Amoebozoa</taxon>
        <taxon>Evosea</taxon>
        <taxon>Variosea</taxon>
        <taxon>Cavosteliida</taxon>
        <taxon>Cavosteliaceae</taxon>
        <taxon>Planoprotostelium</taxon>
    </lineage>
</organism>
<dbReference type="OrthoDB" id="5043642at2759"/>
<sequence length="186" mass="22082">MKINSNTRLDGENITLVPYFEEHVKRYHQWMSDPEMRELTASEELTLEEEYENQISWREDEHIMCGDVNLFFHSFLNEEEESNKEEEHNEANPYQTGEMEVMIAEVKSRGRGVASEAIHLMMSYAHHHLRTKVFLSKIGEDNEKSRRLFAKLGYRQTAEPNYFREITMQLDYTTPTPLPPTSEYRK</sequence>
<dbReference type="Proteomes" id="UP000241769">
    <property type="component" value="Unassembled WGS sequence"/>
</dbReference>
<dbReference type="Pfam" id="PF13302">
    <property type="entry name" value="Acetyltransf_3"/>
    <property type="match status" value="1"/>
</dbReference>
<dbReference type="FunCoup" id="A0A2P6N6N5">
    <property type="interactions" value="87"/>
</dbReference>
<dbReference type="EMBL" id="MDYQ01000177">
    <property type="protein sequence ID" value="PRP79611.1"/>
    <property type="molecule type" value="Genomic_DNA"/>
</dbReference>
<dbReference type="PANTHER" id="PTHR13256">
    <property type="entry name" value="N-ACETYLTRANSFERASE 9"/>
    <property type="match status" value="1"/>
</dbReference>
<protein>
    <recommendedName>
        <fullName evidence="4">N-acetyltransferase domain-containing protein</fullName>
    </recommendedName>
</protein>
<dbReference type="InParanoid" id="A0A2P6N6N5"/>
<dbReference type="GO" id="GO:0008080">
    <property type="term" value="F:N-acetyltransferase activity"/>
    <property type="evidence" value="ECO:0007669"/>
    <property type="project" value="InterPro"/>
</dbReference>
<reference evidence="5 6" key="1">
    <citation type="journal article" date="2018" name="Genome Biol. Evol.">
        <title>Multiple Roots of Fruiting Body Formation in Amoebozoa.</title>
        <authorList>
            <person name="Hillmann F."/>
            <person name="Forbes G."/>
            <person name="Novohradska S."/>
            <person name="Ferling I."/>
            <person name="Riege K."/>
            <person name="Groth M."/>
            <person name="Westermann M."/>
            <person name="Marz M."/>
            <person name="Spaller T."/>
            <person name="Winckler T."/>
            <person name="Schaap P."/>
            <person name="Glockner G."/>
        </authorList>
    </citation>
    <scope>NUCLEOTIDE SEQUENCE [LARGE SCALE GENOMIC DNA]</scope>
    <source>
        <strain evidence="5 6">Jena</strain>
    </source>
</reference>
<dbReference type="AlphaFoldDB" id="A0A2P6N6N5"/>
<gene>
    <name evidence="5" type="ORF">PROFUN_12801</name>
</gene>
<evidence type="ECO:0000259" key="4">
    <source>
        <dbReference type="PROSITE" id="PS51186"/>
    </source>
</evidence>
<keyword evidence="6" id="KW-1185">Reference proteome</keyword>
<dbReference type="SUPFAM" id="SSF55729">
    <property type="entry name" value="Acyl-CoA N-acyltransferases (Nat)"/>
    <property type="match status" value="1"/>
</dbReference>
<keyword evidence="2" id="KW-0808">Transferase</keyword>
<dbReference type="Gene3D" id="3.40.630.30">
    <property type="match status" value="1"/>
</dbReference>
<proteinExistence type="inferred from homology"/>
<dbReference type="InterPro" id="IPR000182">
    <property type="entry name" value="GNAT_dom"/>
</dbReference>
<dbReference type="PANTHER" id="PTHR13256:SF16">
    <property type="entry name" value="ALPHA_BETA-TUBULIN-N-ACETYLTRANSFERASE 9"/>
    <property type="match status" value="1"/>
</dbReference>
<evidence type="ECO:0000313" key="6">
    <source>
        <dbReference type="Proteomes" id="UP000241769"/>
    </source>
</evidence>